<dbReference type="Gene3D" id="3.30.300.30">
    <property type="match status" value="1"/>
</dbReference>
<protein>
    <submittedName>
        <fullName evidence="6">Long-chain fatty acid--CoA ligase</fullName>
    </submittedName>
</protein>
<reference evidence="6 7" key="1">
    <citation type="submission" date="2019-07" db="EMBL/GenBank/DDBJ databases">
        <title>New species of Amycolatopsis and Streptomyces.</title>
        <authorList>
            <person name="Duangmal K."/>
            <person name="Teo W.F.A."/>
            <person name="Lipun K."/>
        </authorList>
    </citation>
    <scope>NUCLEOTIDE SEQUENCE [LARGE SCALE GENOMIC DNA]</scope>
    <source>
        <strain evidence="6 7">TISTR 2346</strain>
    </source>
</reference>
<dbReference type="PROSITE" id="PS00455">
    <property type="entry name" value="AMP_BINDING"/>
    <property type="match status" value="1"/>
</dbReference>
<dbReference type="InterPro" id="IPR000873">
    <property type="entry name" value="AMP-dep_synth/lig_dom"/>
</dbReference>
<evidence type="ECO:0000259" key="5">
    <source>
        <dbReference type="Pfam" id="PF13193"/>
    </source>
</evidence>
<dbReference type="InterPro" id="IPR045851">
    <property type="entry name" value="AMP-bd_C_sf"/>
</dbReference>
<dbReference type="InterPro" id="IPR025110">
    <property type="entry name" value="AMP-bd_C"/>
</dbReference>
<comment type="caution">
    <text evidence="6">The sequence shown here is derived from an EMBL/GenBank/DDBJ whole genome shotgun (WGS) entry which is preliminary data.</text>
</comment>
<name>A0A5N8VZH3_9ACTN</name>
<dbReference type="AlphaFoldDB" id="A0A5N8VZH3"/>
<dbReference type="GO" id="GO:0031956">
    <property type="term" value="F:medium-chain fatty acid-CoA ligase activity"/>
    <property type="evidence" value="ECO:0007669"/>
    <property type="project" value="TreeGrafter"/>
</dbReference>
<feature type="region of interest" description="Disordered" evidence="3">
    <location>
        <begin position="153"/>
        <end position="181"/>
    </location>
</feature>
<keyword evidence="2 6" id="KW-0436">Ligase</keyword>
<dbReference type="Proteomes" id="UP000326979">
    <property type="component" value="Unassembled WGS sequence"/>
</dbReference>
<dbReference type="Gene3D" id="3.40.50.12780">
    <property type="entry name" value="N-terminal domain of ligase-like"/>
    <property type="match status" value="1"/>
</dbReference>
<sequence>MGLPRAAEPPGPLEEIGATTLPENNWFGARLVANAAEAGSRVALVFEDRSWTYAELDLAIRRTLARLADRGVRRGDRVVMRGEARPEALVTMFAVTRMGAALVPVHPQMTGHELAVILEETAPRAIVADRGFLEGLPLGTSLRLTWDELRSGELGSDGGGSGDEQSFEAGGPVEAGSPVADPPAGSDVAIIAFTSGTSGRPKGAVLTHDNLYWSQVNGMARLPVGEDDVALVATPLAHVAVLGGLPQYTWARRGTVVLAPRFDPDLFIDLVREHGVTAAFAVPAMLSLLARHARFDSPDLNSLRWVLAGGAPALSSTTTRLLGRGVRVVNSYGLTESSAGVTYAALGEVADRTTSAGPPVPHVELLVVDEKGASAPIDGVGEIWLRGPSVASSYWTAGGLRPATDPDGWFHTGDRGRYDAQGRLEVVGRAKELIISGGENVDPAEVENALADLPGVLEVAVGGSPDPVWGEIVTAFVVASAPEPALDDIRAHLEGRLARHKWPRRLRVVPALPRGATGKLQRRALTEQAGVHPADRPAAGATGDTDTPKTATPHRQERP</sequence>
<dbReference type="InterPro" id="IPR020845">
    <property type="entry name" value="AMP-binding_CS"/>
</dbReference>
<proteinExistence type="inferred from homology"/>
<feature type="domain" description="AMP-binding enzyme C-terminal" evidence="5">
    <location>
        <begin position="445"/>
        <end position="519"/>
    </location>
</feature>
<evidence type="ECO:0000313" key="7">
    <source>
        <dbReference type="Proteomes" id="UP000326979"/>
    </source>
</evidence>
<dbReference type="PANTHER" id="PTHR43201:SF5">
    <property type="entry name" value="MEDIUM-CHAIN ACYL-COA LIGASE ACSF2, MITOCHONDRIAL"/>
    <property type="match status" value="1"/>
</dbReference>
<dbReference type="GO" id="GO:0006631">
    <property type="term" value="P:fatty acid metabolic process"/>
    <property type="evidence" value="ECO:0007669"/>
    <property type="project" value="TreeGrafter"/>
</dbReference>
<dbReference type="PANTHER" id="PTHR43201">
    <property type="entry name" value="ACYL-COA SYNTHETASE"/>
    <property type="match status" value="1"/>
</dbReference>
<evidence type="ECO:0000313" key="6">
    <source>
        <dbReference type="EMBL" id="MPY40651.1"/>
    </source>
</evidence>
<dbReference type="InterPro" id="IPR042099">
    <property type="entry name" value="ANL_N_sf"/>
</dbReference>
<evidence type="ECO:0000256" key="2">
    <source>
        <dbReference type="ARBA" id="ARBA00022598"/>
    </source>
</evidence>
<feature type="region of interest" description="Disordered" evidence="3">
    <location>
        <begin position="517"/>
        <end position="559"/>
    </location>
</feature>
<evidence type="ECO:0000259" key="4">
    <source>
        <dbReference type="Pfam" id="PF00501"/>
    </source>
</evidence>
<dbReference type="Pfam" id="PF13193">
    <property type="entry name" value="AMP-binding_C"/>
    <property type="match status" value="1"/>
</dbReference>
<dbReference type="OrthoDB" id="9803968at2"/>
<organism evidence="6 7">
    <name type="scientific">Streptomyces phyllanthi</name>
    <dbReference type="NCBI Taxonomy" id="1803180"/>
    <lineage>
        <taxon>Bacteria</taxon>
        <taxon>Bacillati</taxon>
        <taxon>Actinomycetota</taxon>
        <taxon>Actinomycetes</taxon>
        <taxon>Kitasatosporales</taxon>
        <taxon>Streptomycetaceae</taxon>
        <taxon>Streptomyces</taxon>
    </lineage>
</organism>
<dbReference type="Pfam" id="PF00501">
    <property type="entry name" value="AMP-binding"/>
    <property type="match status" value="1"/>
</dbReference>
<comment type="similarity">
    <text evidence="1">Belongs to the ATP-dependent AMP-binding enzyme family.</text>
</comment>
<accession>A0A5N8VZH3</accession>
<evidence type="ECO:0000256" key="3">
    <source>
        <dbReference type="SAM" id="MobiDB-lite"/>
    </source>
</evidence>
<feature type="domain" description="AMP-dependent synthetase/ligase" evidence="4">
    <location>
        <begin position="33"/>
        <end position="395"/>
    </location>
</feature>
<gene>
    <name evidence="6" type="ORF">FNH04_12265</name>
</gene>
<dbReference type="SUPFAM" id="SSF56801">
    <property type="entry name" value="Acetyl-CoA synthetase-like"/>
    <property type="match status" value="1"/>
</dbReference>
<dbReference type="EMBL" id="VJZE01000063">
    <property type="protein sequence ID" value="MPY40651.1"/>
    <property type="molecule type" value="Genomic_DNA"/>
</dbReference>
<keyword evidence="7" id="KW-1185">Reference proteome</keyword>
<evidence type="ECO:0000256" key="1">
    <source>
        <dbReference type="ARBA" id="ARBA00006432"/>
    </source>
</evidence>